<dbReference type="InterPro" id="IPR000792">
    <property type="entry name" value="Tscrpt_reg_LuxR_C"/>
</dbReference>
<evidence type="ECO:0000259" key="7">
    <source>
        <dbReference type="PROSITE" id="PS50110"/>
    </source>
</evidence>
<dbReference type="PRINTS" id="PR00038">
    <property type="entry name" value="HTHLUXR"/>
</dbReference>
<comment type="caution">
    <text evidence="8">The sequence shown here is derived from an EMBL/GenBank/DDBJ whole genome shotgun (WGS) entry which is preliminary data.</text>
</comment>
<dbReference type="EMBL" id="JAAATX020000008">
    <property type="protein sequence ID" value="MBU9698753.1"/>
    <property type="molecule type" value="Genomic_DNA"/>
</dbReference>
<gene>
    <name evidence="8" type="ORF">GU927_012950</name>
</gene>
<evidence type="ECO:0000256" key="5">
    <source>
        <dbReference type="PROSITE-ProRule" id="PRU00169"/>
    </source>
</evidence>
<dbReference type="InterPro" id="IPR039420">
    <property type="entry name" value="WalR-like"/>
</dbReference>
<keyword evidence="1 5" id="KW-0597">Phosphoprotein</keyword>
<dbReference type="SUPFAM" id="SSF46894">
    <property type="entry name" value="C-terminal effector domain of the bipartite response regulators"/>
    <property type="match status" value="1"/>
</dbReference>
<dbReference type="PANTHER" id="PTHR43214">
    <property type="entry name" value="TWO-COMPONENT RESPONSE REGULATOR"/>
    <property type="match status" value="1"/>
</dbReference>
<feature type="domain" description="Response regulatory" evidence="7">
    <location>
        <begin position="4"/>
        <end position="119"/>
    </location>
</feature>
<evidence type="ECO:0000256" key="3">
    <source>
        <dbReference type="ARBA" id="ARBA00023125"/>
    </source>
</evidence>
<dbReference type="PROSITE" id="PS50110">
    <property type="entry name" value="RESPONSE_REGULATORY"/>
    <property type="match status" value="1"/>
</dbReference>
<name>A0ABS6J4R7_9RHOB</name>
<evidence type="ECO:0000256" key="4">
    <source>
        <dbReference type="ARBA" id="ARBA00023163"/>
    </source>
</evidence>
<keyword evidence="3" id="KW-0238">DNA-binding</keyword>
<evidence type="ECO:0000313" key="8">
    <source>
        <dbReference type="EMBL" id="MBU9698753.1"/>
    </source>
</evidence>
<feature type="domain" description="HTH luxR-type" evidence="6">
    <location>
        <begin position="146"/>
        <end position="210"/>
    </location>
</feature>
<accession>A0ABS6J4R7</accession>
<dbReference type="PANTHER" id="PTHR43214:SF41">
    <property type="entry name" value="NITRATE_NITRITE RESPONSE REGULATOR PROTEIN NARP"/>
    <property type="match status" value="1"/>
</dbReference>
<reference evidence="8 9" key="1">
    <citation type="submission" date="2021-06" db="EMBL/GenBank/DDBJ databases">
        <title>Rhodobacteraceae bacterium strain HSP-20.</title>
        <authorList>
            <person name="Chen W.-M."/>
        </authorList>
    </citation>
    <scope>NUCLEOTIDE SEQUENCE [LARGE SCALE GENOMIC DNA]</scope>
    <source>
        <strain evidence="8 9">HSP-20</strain>
    </source>
</reference>
<evidence type="ECO:0000313" key="9">
    <source>
        <dbReference type="Proteomes" id="UP000731907"/>
    </source>
</evidence>
<dbReference type="Pfam" id="PF00196">
    <property type="entry name" value="GerE"/>
    <property type="match status" value="1"/>
</dbReference>
<organism evidence="8 9">
    <name type="scientific">Paragemmobacter amnigenus</name>
    <dbReference type="NCBI Taxonomy" id="2852097"/>
    <lineage>
        <taxon>Bacteria</taxon>
        <taxon>Pseudomonadati</taxon>
        <taxon>Pseudomonadota</taxon>
        <taxon>Alphaproteobacteria</taxon>
        <taxon>Rhodobacterales</taxon>
        <taxon>Paracoccaceae</taxon>
        <taxon>Paragemmobacter</taxon>
    </lineage>
</organism>
<dbReference type="SMART" id="SM00421">
    <property type="entry name" value="HTH_LUXR"/>
    <property type="match status" value="1"/>
</dbReference>
<dbReference type="CDD" id="cd06170">
    <property type="entry name" value="LuxR_C_like"/>
    <property type="match status" value="1"/>
</dbReference>
<keyword evidence="2" id="KW-0805">Transcription regulation</keyword>
<dbReference type="CDD" id="cd17535">
    <property type="entry name" value="REC_NarL-like"/>
    <property type="match status" value="1"/>
</dbReference>
<keyword evidence="4" id="KW-0804">Transcription</keyword>
<sequence length="212" mass="23713">MQTTVFVCDDHPIIHVGVRACLKQDEAIRVVGSGAWCDATLQAAANSDPDVLIFDLHQAKEGKARLRHLSSACPKAKLLIFTGDTQLEDTVHALEAGASGLITKWGDPEHLRHAIYRLVRGDNYLEPEVAMQVIEALKNAEVRRRELTSLKLTFREEQVLKCLLKGSTNMQIAEHLEISEKTVKYYVGCLKDKFNAANRLEIVLTAQRYSFA</sequence>
<dbReference type="InterPro" id="IPR001789">
    <property type="entry name" value="Sig_transdc_resp-reg_receiver"/>
</dbReference>
<evidence type="ECO:0000256" key="2">
    <source>
        <dbReference type="ARBA" id="ARBA00023015"/>
    </source>
</evidence>
<dbReference type="InterPro" id="IPR016032">
    <property type="entry name" value="Sig_transdc_resp-reg_C-effctor"/>
</dbReference>
<dbReference type="Pfam" id="PF00072">
    <property type="entry name" value="Response_reg"/>
    <property type="match status" value="1"/>
</dbReference>
<protein>
    <submittedName>
        <fullName evidence="8">Response regulator transcription factor</fullName>
    </submittedName>
</protein>
<dbReference type="PROSITE" id="PS50043">
    <property type="entry name" value="HTH_LUXR_2"/>
    <property type="match status" value="1"/>
</dbReference>
<dbReference type="InterPro" id="IPR058245">
    <property type="entry name" value="NreC/VraR/RcsB-like_REC"/>
</dbReference>
<evidence type="ECO:0000256" key="1">
    <source>
        <dbReference type="ARBA" id="ARBA00022553"/>
    </source>
</evidence>
<dbReference type="SMART" id="SM00448">
    <property type="entry name" value="REC"/>
    <property type="match status" value="1"/>
</dbReference>
<dbReference type="SUPFAM" id="SSF52172">
    <property type="entry name" value="CheY-like"/>
    <property type="match status" value="1"/>
</dbReference>
<proteinExistence type="predicted"/>
<evidence type="ECO:0000259" key="6">
    <source>
        <dbReference type="PROSITE" id="PS50043"/>
    </source>
</evidence>
<dbReference type="InterPro" id="IPR011006">
    <property type="entry name" value="CheY-like_superfamily"/>
</dbReference>
<dbReference type="RefSeq" id="WP_161762868.1">
    <property type="nucleotide sequence ID" value="NZ_JAAATX020000008.1"/>
</dbReference>
<feature type="modified residue" description="4-aspartylphosphate" evidence="5">
    <location>
        <position position="55"/>
    </location>
</feature>
<dbReference type="Proteomes" id="UP000731907">
    <property type="component" value="Unassembled WGS sequence"/>
</dbReference>
<keyword evidence="9" id="KW-1185">Reference proteome</keyword>
<dbReference type="Gene3D" id="3.40.50.2300">
    <property type="match status" value="1"/>
</dbReference>